<dbReference type="CDD" id="cd02219">
    <property type="entry name" value="cupin_YjlB-like"/>
    <property type="match status" value="1"/>
</dbReference>
<organism evidence="2 3">
    <name type="scientific">Microvirga subterranea</name>
    <dbReference type="NCBI Taxonomy" id="186651"/>
    <lineage>
        <taxon>Bacteria</taxon>
        <taxon>Pseudomonadati</taxon>
        <taxon>Pseudomonadota</taxon>
        <taxon>Alphaproteobacteria</taxon>
        <taxon>Hyphomicrobiales</taxon>
        <taxon>Methylobacteriaceae</taxon>
        <taxon>Microvirga</taxon>
    </lineage>
</organism>
<accession>A0A370HKY1</accession>
<dbReference type="Pfam" id="PF00190">
    <property type="entry name" value="Cupin_1"/>
    <property type="match status" value="1"/>
</dbReference>
<dbReference type="OrthoDB" id="9791759at2"/>
<dbReference type="PANTHER" id="PTHR36448:SF2">
    <property type="entry name" value="CUPIN TYPE-1 DOMAIN-CONTAINING PROTEIN"/>
    <property type="match status" value="1"/>
</dbReference>
<dbReference type="Gene3D" id="2.60.120.10">
    <property type="entry name" value="Jelly Rolls"/>
    <property type="match status" value="1"/>
</dbReference>
<dbReference type="InterPro" id="IPR014710">
    <property type="entry name" value="RmlC-like_jellyroll"/>
</dbReference>
<dbReference type="EMBL" id="QQBB01000004">
    <property type="protein sequence ID" value="RDI59149.1"/>
    <property type="molecule type" value="Genomic_DNA"/>
</dbReference>
<dbReference type="AlphaFoldDB" id="A0A370HKY1"/>
<dbReference type="PIRSF" id="PIRSF019307">
    <property type="entry name" value="UCP019307"/>
    <property type="match status" value="1"/>
</dbReference>
<dbReference type="InterPro" id="IPR006045">
    <property type="entry name" value="Cupin_1"/>
</dbReference>
<dbReference type="InterPro" id="IPR014500">
    <property type="entry name" value="UCP019307_cupin"/>
</dbReference>
<sequence>MAQAKGYGAPGEYNAPLKTDTYVFKDNGLIPNNTLPLIVRQGAIRPSNPDPAKAFENTFQKNGWTNSWRNGIHQYHHYHSTAHEVLGIAMGSATVRFGGEDGELVGLTAGDVVVIPAGVGHALINSNGDLLVVGAYADGRDWDEIRDDPHAIAAARQRIAQVPLPDADPVDGPTGPLMKLWRNG</sequence>
<name>A0A370HKY1_9HYPH</name>
<evidence type="ECO:0000313" key="3">
    <source>
        <dbReference type="Proteomes" id="UP000254925"/>
    </source>
</evidence>
<dbReference type="RefSeq" id="WP_114770054.1">
    <property type="nucleotide sequence ID" value="NZ_QQBB01000004.1"/>
</dbReference>
<dbReference type="PANTHER" id="PTHR36448">
    <property type="entry name" value="BLR7373 PROTEIN"/>
    <property type="match status" value="1"/>
</dbReference>
<dbReference type="InterPro" id="IPR047121">
    <property type="entry name" value="YjiB-like"/>
</dbReference>
<proteinExistence type="predicted"/>
<comment type="caution">
    <text evidence="2">The sequence shown here is derived from an EMBL/GenBank/DDBJ whole genome shotgun (WGS) entry which is preliminary data.</text>
</comment>
<keyword evidence="3" id="KW-1185">Reference proteome</keyword>
<feature type="domain" description="Cupin type-1" evidence="1">
    <location>
        <begin position="77"/>
        <end position="133"/>
    </location>
</feature>
<dbReference type="SUPFAM" id="SSF51182">
    <property type="entry name" value="RmlC-like cupins"/>
    <property type="match status" value="1"/>
</dbReference>
<gene>
    <name evidence="2" type="ORF">DES45_10460</name>
</gene>
<evidence type="ECO:0000313" key="2">
    <source>
        <dbReference type="EMBL" id="RDI59149.1"/>
    </source>
</evidence>
<dbReference type="Proteomes" id="UP000254925">
    <property type="component" value="Unassembled WGS sequence"/>
</dbReference>
<evidence type="ECO:0000259" key="1">
    <source>
        <dbReference type="Pfam" id="PF00190"/>
    </source>
</evidence>
<reference evidence="2 3" key="1">
    <citation type="submission" date="2018-07" db="EMBL/GenBank/DDBJ databases">
        <title>Genomic Encyclopedia of Type Strains, Phase IV (KMG-IV): sequencing the most valuable type-strain genomes for metagenomic binning, comparative biology and taxonomic classification.</title>
        <authorList>
            <person name="Goeker M."/>
        </authorList>
    </citation>
    <scope>NUCLEOTIDE SEQUENCE [LARGE SCALE GENOMIC DNA]</scope>
    <source>
        <strain evidence="2 3">DSM 14364</strain>
    </source>
</reference>
<protein>
    <submittedName>
        <fullName evidence="2">Uncharacterized protein YjlB</fullName>
    </submittedName>
</protein>
<dbReference type="InterPro" id="IPR011051">
    <property type="entry name" value="RmlC_Cupin_sf"/>
</dbReference>